<protein>
    <submittedName>
        <fullName evidence="12">PikAI protein</fullName>
    </submittedName>
</protein>
<dbReference type="Gene3D" id="3.40.47.10">
    <property type="match status" value="3"/>
</dbReference>
<dbReference type="InterPro" id="IPR009081">
    <property type="entry name" value="PP-bd_ACP"/>
</dbReference>
<feature type="domain" description="PKS/mFAS DH" evidence="11">
    <location>
        <begin position="4783"/>
        <end position="4971"/>
    </location>
</feature>
<evidence type="ECO:0000256" key="8">
    <source>
        <dbReference type="SAM" id="MobiDB-lite"/>
    </source>
</evidence>
<feature type="region of interest" description="C-terminal hotdog fold" evidence="7">
    <location>
        <begin position="2290"/>
        <end position="2438"/>
    </location>
</feature>
<feature type="region of interest" description="Disordered" evidence="8">
    <location>
        <begin position="3773"/>
        <end position="3847"/>
    </location>
</feature>
<evidence type="ECO:0000256" key="4">
    <source>
        <dbReference type="ARBA" id="ARBA00022857"/>
    </source>
</evidence>
<evidence type="ECO:0000259" key="11">
    <source>
        <dbReference type="PROSITE" id="PS52019"/>
    </source>
</evidence>
<feature type="domain" description="PKS/mFAS DH" evidence="11">
    <location>
        <begin position="2152"/>
        <end position="2438"/>
    </location>
</feature>
<evidence type="ECO:0000259" key="9">
    <source>
        <dbReference type="PROSITE" id="PS50075"/>
    </source>
</evidence>
<feature type="active site" description="Proton donor; for dehydratase activity" evidence="7">
    <location>
        <position position="2353"/>
    </location>
</feature>
<dbReference type="InterPro" id="IPR014043">
    <property type="entry name" value="Acyl_transferase_dom"/>
</dbReference>
<dbReference type="PROSITE" id="PS00606">
    <property type="entry name" value="KS3_1"/>
    <property type="match status" value="2"/>
</dbReference>
<dbReference type="InterPro" id="IPR013149">
    <property type="entry name" value="ADH-like_C"/>
</dbReference>
<dbReference type="PROSITE" id="PS52004">
    <property type="entry name" value="KS3_2"/>
    <property type="match status" value="3"/>
</dbReference>
<dbReference type="CDD" id="cd00833">
    <property type="entry name" value="PKS"/>
    <property type="match status" value="3"/>
</dbReference>
<organism evidence="12 13">
    <name type="scientific">Symbiodinium natans</name>
    <dbReference type="NCBI Taxonomy" id="878477"/>
    <lineage>
        <taxon>Eukaryota</taxon>
        <taxon>Sar</taxon>
        <taxon>Alveolata</taxon>
        <taxon>Dinophyceae</taxon>
        <taxon>Suessiales</taxon>
        <taxon>Symbiodiniaceae</taxon>
        <taxon>Symbiodinium</taxon>
    </lineage>
</organism>
<dbReference type="Pfam" id="PF08659">
    <property type="entry name" value="KR"/>
    <property type="match status" value="4"/>
</dbReference>
<keyword evidence="2" id="KW-0597">Phosphoprotein</keyword>
<dbReference type="InterPro" id="IPR049552">
    <property type="entry name" value="PKS_DH_N"/>
</dbReference>
<dbReference type="Gene3D" id="3.10.129.110">
    <property type="entry name" value="Polyketide synthase dehydratase"/>
    <property type="match status" value="3"/>
</dbReference>
<feature type="region of interest" description="N-terminal hotdog fold" evidence="7">
    <location>
        <begin position="1"/>
        <end position="125"/>
    </location>
</feature>
<sequence length="4971" mass="530466">MLPHLKKTKRTGIYIGFLPEPIPGVFERVVLPGASHLLLAAASHLRLAEGTGQSFAAVELSDAIFQVPFVVSDEGGMRVRCVASSDSTEVASVQVEDGIPTEATVHARFGSAHLVPFLERKPDKLETWRKLVEADQQPEQDVNQLYASFSERGLSYGTSFQTLSSTACFSDLGALARLQDPCKAACAAWEKSLQLLHPAQLDGALQLLVELAARQGQEKATYLPFAVRRTTIAAQCPPGELWAAVRVQEPSSHAVVRRYERSEASLVADVEIFNSEGQLAAYLEGASCRRADPSATQERDGSDDSLYDIEWKDAALVGNAEDATKKALQSPAVVVCPAGKARGEKLIKMVGLPDASMVLSSHVASLLRRYLGASGVVTAVDDAVSAIKAGDAATVVLDGSGDQLDSLDAALRLLQAAVAASQPPHVLLVTGGAQPPEMTDAKRHDPDHAGLWGLARSARMETDVRVTCVDLNGKDWDKQTGSGNTDDTAAFWASVEGDLAQRSAVLAARLARSSLKAQRPLRLHMPRRGSLTNLRPVPQTKRPVVNDGEVEVRVEAIGLNFRDVLNVAKLHSMLHVMGMYPGDPGDPGLDCSGTVRSLSIAQLRVGSRDASMADHGCMAAPKVVNLNINDKKGGGLRCGDDAFGIVWGCLKTYVLSPAKTPWQLLVPRPGAWSPAAAAALPTVYTTVDVAFAELAKLKKGEKVLVHAATGGVGLVAVQYAQRLGAEVYATAGRDEKRQFLRDLGVKFITSSRNGREEFETEMKGFLKGSDGIHVVLNSLSHDNFIGRSLGLLAKGGRFVEIGKRDVWSVEEVKKFRADVKYHLLAIDGVCENEPDRYQGLLKRLEKDLRGGRGRAKGGKVGLSQCPCSAGSWKPLPAHEFEGLEKGVESLQFLQRAQHIGKVVLKVPPRMKLSPEASYVLSGGMGALGLITAQALAEEGAKSLLLLSRSGRPGSEVEQQWKWLQQSSLQACALACDVASAAGAAELKKRFNSAEPTGKGKKPVRGLLHLAGVLGLVAFQATPHASLCCVCVCTLMQIFKLVSDGPTESYVMAAAYAEVLDDAMLPQLSRQNLERAYGAKVVGAKHLHSAADGLPLDFFVLYSSTAALLGAAGLDALAHHWRLSGVPAGSVQWGPWLEAQNNSFSRLKINGISNEPWAHTLNMSEYVRVCWILQQPWLSHRSTALTTPLAGGRLGCALVQWAGFLKQPSARFGKDEKPGLRGEAGQGWSCRAPRQKQDFQGSSAVQRASADAQQVAVLSPEAVGGWISAVVATFETCASLWGMWEHVGIGARDLVSVDALQDSLSSVEFRNRLTAEAGAGIKNTLMFDHPTLRAIADLVQSQIQPESPAVSATPEAKAIVRSGSYTVAVKGLSAFFPGGPEGLESCWARWLQRQEIPFSRFDLQEVFDQDMEALGNVMYARHGGFVEGAEFFDPGFFGMSAAEAKTIDPQQRLALEMSYAACHHAGRAKQSLLGSDTGVFVGQCNNDWAKFSRERAANPYTGPGTHASISSNRISYSLGLRGASASVDTACSSSLVALDIACQKLGLGMLAALMTGVQLNLISEPFVAFSKARMLAPDGRCKTFDASANGYVRGEGCGSALLQIAGAEDSASLPAIASTSTNQDGRSSTLTAPNGPAQQDAIRKALSAAELLGSQINLVECHGTGTALGDPIETGALKAVLAQGRSMPVQLATVKTNIGFSDHVNVALLKLQSRLTLSPRSGTVPPNVHFAKLNPTIDLEDFAAEIPTVAQPLQGEKLTSGTNAHVIMKHTPSDGVPKANVRDGAAAKTASKKRVAFLFTGQGSQRVGMGQDLYSSEESFRSALDVCAELLDPLLEKPLLDVLFKAENRSLLDLTKCALFGPVFDEIQAAGTWSMERYSQPAIFAIEYALSERREMWKAMGIEPCAVLGHSVGEYAAAVTAGVLELEDAARLVAERGRLIAELCEGNVGGMTACCLPVQDVLQVLSGLPANERKEVSVAAVNGRKDLVKQVVQSTGAGNKELNVSHAFHSPLMEPMLESFRTEVSSAKLSAPKVRFFSTVTGKEESDLFTGPDYWVRHVSQAVRFADGMAALEALSQGAPEAYLEVGPEPTLVKMGKRCASGPAASKEWPWLHSIEPGQAEGSTVASALSQLQGALPALQYKRQPFPWRDAGPRLLRRRSEGPNEVLFDCPVRGDVFQVSAEHVVYNEIVIPGVVFVEMAMEAARAHLGPEAQLRDIQMVWPFVVPKDGDTDSKQMMMRLAIIGNKRFELRSQGPGDDAWTVHCEGRVEAVGGGSKAAASIDPEQTLSACAARCPEKVDPAKLYPLVDSTGLWLGPKFQVCHDMCRNPDEISCRMQLHSDVPNQGYIIHPSLFDGTIHAVCATMFDQDPPFLKIFAGVGKVTVVANEAPKDQPVVLHLRIDEKTDQQQIFTCQVFSEAGSLLWKLEDVIFRKVLPEQIQKALAATKAKDAVSFFETRWKQPPEEAMDSEAGLLPSANAEGRWLFQAEASLLEVLKKELGQQHAYITSSSENDLEYEKLTRIVYIPSEKDTPIDVLHNGLSLIQKALQVGDAAPEVWFVLRATQAMEASDLKGSGLPLHAGLWGLARCLRLESPGSLAGCVDLGPLKKPSPKDILARLRELKTHRSGEAPEAEPELLLQGSAPTLMVSRLEETTPKFQEVDVDAYRLSQSSYAVSGGTGGLGLLFAAYFAEKGAGHLALLSRSGKIAQDPGSAAARVSAGMVRVDSSMGQRKAFARLQTTGVATTLQSCDTSDLEVLDDHLIADLQREHFVPVLKPKIDGTLNLHSALQKLGLEGKVDFFALFSSVAAMLGSPGQANYCSGNAFLDSFALHRRGQGLPAVSVQWGPWAEVGMAARAGTTESGGYLRLDPTLSLQAMGAILASSSPPGLVGVARINWSSFFAAQPKVPCFLENFQHHKKSSGVKMGSGGVPKELVNSTIINVLCDVLGDPDLSDFSVPLMDMGLDSLSAVEFRNRVQASFDGLHLASTVMFDYPTVADLTDYIVAQFSDGDEGDDAAVGGIRDLNANEPMATIGMAARFPGCHGNGTDEYWAMLCKGLDMITTVPIERWDIDQYHDPDPSAPGKMYTRWGGFIFGLEGFDNKMFGIAEPEAQAMDPHQRILLEVVYESFWNAGLDKEQLSNTNCGCYVGCATLGGISVQDEDIGPFTNIGSFPSGNSGRVSHALGLRGPCFTIDTACSSTLVALDCAAQAKRLGKCDRSIVAGSNLQLCPNTWVGFCKMGMALSPDGRCKTFDESANGFTRTDGAGSLIVELASAASKAGRQEVATALGVCVNQDGRSATITAPSGPAQQRCINASLQEASVKALEVSLVEVHGTGTSLGDPIEVGGMKSTLGKGRTEDAPLVLAATKSIIGHTEGSAGVAGLIKMIGEFSHRIVPKNLHLKSMNPNIDLTDFPVIMPSSIIDWKGSRAVAGTSSFGFSGTNSHGTLEAPGGGEGKNVVLERPEKLKWNRTYHRMYHDWSQGFWFASEWRPAPLTGPKSQAQPCLVIGGGAFAEALRELIDCELQPAQADMAGALKSKAWKMVVFAECLVAEDPTAEGPAMAALLSAAQAAASLGALRFVVLTAGAQEADASEGIGKGLLGATAWGFMRSMPLEAPQLRAQVIDLTEPQLARIAEALRPPERALLSLNHLKPAGFSSLRPASSATSLSSWTQTIVDELSSEDLLVSDVEREVSYGGEDSGRRVPRLARYNMKPGVNTLEDPTKTQLVTGGLGGLGLQTAHALTAIRTLEPAACSLSPGAEPWLRVTMLQQSNSRISRLDVTGPGANRVVEGDVDAEADVDDSDDEDDEDDNDDDDDDDDDNGSDGGDGVDGSDDGRGGDGADDIGGCESDVGQKDMVTALMKRIQSELPDNPLGGIAQLGHKAGIIDFVELQAAANLLRDVHFLHFLRHVQAQSMERMGKVFKPKVSGAWHLHEASKAPMPGWNRSLMWVACVTRAPPKDLGLASFVGFSSVSALIGLSRGTSYSASNAYLDGLGLWRHAAGLAFSSVQWGPVAEVGMASKDHAGQADSALRLLPPGHVQAAFRQAVVGNGNRGWPTPSLCFAQVEWGRFLRELGAEIPILEEFSGEEDAVVTAGAAAAVLPAAFRGLSPEQLEAKLGQVVQGIATGILGVDELSGDAPLMEAGLDSLSSVDFRNSVAKELPGLKLPSTLMFDHPTTKAIAAFATEQLAAVAAAPAPAPSTAPVELEISFPGDFDSLSVEEKEEFKAQAIKEILERTGLRPEDLEDLVLEPGSIIVKAKFRDTSESQAARAQAAVTEMAERPMSVELEGRPTFASQSASSSTAPPPATKKAGLARPRALPALPAGPAGAKLPVAVNSAAYRFPLEGTTPDEMWEVLTKKTDGVSEIPLERWDVDAYYDEDAEVPGMMTVRHGAFVKGADLFDASFFGLSPAESKVMDPQQRLLLEVIYQSFHVAGMPLSSLTGMDAGICVGQCNNDWGHMGFSGSTESSEKIGPYTGLAVSTSISSNRVSYLLGLKGPSATVDTACSSSLVAMDFIVSNLRRGRSTVGAGSGVNLCLIPGPFIACSKAHMLSEDGRCKTFDASANGYVRGEGCGSATLSLLDGGVGLKPVVVLKGSAVNQDGRSSSQTAPHGPSQQAVIATALAEAELEPRSVSCMETHGTGTALGDPIEVGALGNTLGEGRAADAPLALCAVKTNLGHLEGAAGMAGLLKVMSMLPRRCAPPNLHFQKLNPHCDLEDFPTNIPVEGLLELASSEGHVSSGLSSFGFGGTNTHVVLEDAVEPVPVTSTEVAPVFKRQSFAWQARRHALLSRTLRTAEGTQVFAQPFAGKLLQLVSHHIIFGEIVVPGATYLEMVLAAGEFHLNCKDKQWNIRKVGFTAPLVLKQGEEQGKLARDVDLYLELFPDQHWSMSSYDPKERKKLATHAEGDLDLSFVEPEYPSLDLEEVRQRCDEEVTIERLYVPFSKIGLPLQPRFRTVRHILRGEKEVQLSVHPFP</sequence>
<evidence type="ECO:0000256" key="5">
    <source>
        <dbReference type="ARBA" id="ARBA00023268"/>
    </source>
</evidence>
<keyword evidence="1" id="KW-0596">Phosphopantetheine</keyword>
<dbReference type="Pfam" id="PF00107">
    <property type="entry name" value="ADH_zinc_N"/>
    <property type="match status" value="1"/>
</dbReference>
<feature type="domain" description="Carrier" evidence="9">
    <location>
        <begin position="2927"/>
        <end position="3004"/>
    </location>
</feature>
<dbReference type="Gene3D" id="3.40.366.10">
    <property type="entry name" value="Malonyl-Coenzyme A Acyl Carrier Protein, domain 2"/>
    <property type="match status" value="2"/>
</dbReference>
<dbReference type="Gene3D" id="3.40.50.720">
    <property type="entry name" value="NAD(P)-binding Rossmann-like Domain"/>
    <property type="match status" value="6"/>
</dbReference>
<evidence type="ECO:0000256" key="3">
    <source>
        <dbReference type="ARBA" id="ARBA00022679"/>
    </source>
</evidence>
<dbReference type="Pfam" id="PF00109">
    <property type="entry name" value="ketoacyl-synt"/>
    <property type="match status" value="3"/>
</dbReference>
<dbReference type="InterPro" id="IPR018201">
    <property type="entry name" value="Ketoacyl_synth_AS"/>
</dbReference>
<comment type="caution">
    <text evidence="7">Lacks conserved residue(s) required for the propagation of feature annotation.</text>
</comment>
<feature type="compositionally biased region" description="Acidic residues" evidence="8">
    <location>
        <begin position="3788"/>
        <end position="3819"/>
    </location>
</feature>
<dbReference type="PROSITE" id="PS52019">
    <property type="entry name" value="PKS_MFAS_DH"/>
    <property type="match status" value="3"/>
</dbReference>
<dbReference type="InterPro" id="IPR050091">
    <property type="entry name" value="PKS_NRPS_Biosynth_Enz"/>
</dbReference>
<dbReference type="SUPFAM" id="SSF50129">
    <property type="entry name" value="GroES-like"/>
    <property type="match status" value="1"/>
</dbReference>
<dbReference type="InterPro" id="IPR020806">
    <property type="entry name" value="PKS_PP-bd"/>
</dbReference>
<evidence type="ECO:0000313" key="13">
    <source>
        <dbReference type="Proteomes" id="UP000604046"/>
    </source>
</evidence>
<dbReference type="InterPro" id="IPR020841">
    <property type="entry name" value="PKS_Beta-ketoAc_synthase_dom"/>
</dbReference>
<feature type="domain" description="PKS/mFAS DH" evidence="11">
    <location>
        <begin position="1"/>
        <end position="297"/>
    </location>
</feature>
<evidence type="ECO:0000259" key="10">
    <source>
        <dbReference type="PROSITE" id="PS52004"/>
    </source>
</evidence>
<dbReference type="Proteomes" id="UP000604046">
    <property type="component" value="Unassembled WGS sequence"/>
</dbReference>
<feature type="domain" description="Carrier" evidence="9">
    <location>
        <begin position="4109"/>
        <end position="4185"/>
    </location>
</feature>
<evidence type="ECO:0000256" key="2">
    <source>
        <dbReference type="ARBA" id="ARBA00022553"/>
    </source>
</evidence>
<dbReference type="Pfam" id="PF02801">
    <property type="entry name" value="Ketoacyl-synt_C"/>
    <property type="match status" value="3"/>
</dbReference>
<dbReference type="PANTHER" id="PTHR43775">
    <property type="entry name" value="FATTY ACID SYNTHASE"/>
    <property type="match status" value="1"/>
</dbReference>
<dbReference type="InterPro" id="IPR020843">
    <property type="entry name" value="ER"/>
</dbReference>
<feature type="region of interest" description="C-terminal hotdog fold" evidence="7">
    <location>
        <begin position="4927"/>
        <end position="4971"/>
    </location>
</feature>
<dbReference type="Pfam" id="PF00698">
    <property type="entry name" value="Acyl_transf_1"/>
    <property type="match status" value="1"/>
</dbReference>
<dbReference type="SMART" id="SM00827">
    <property type="entry name" value="PKS_AT"/>
    <property type="match status" value="1"/>
</dbReference>
<dbReference type="GO" id="GO:0016491">
    <property type="term" value="F:oxidoreductase activity"/>
    <property type="evidence" value="ECO:0007669"/>
    <property type="project" value="InterPro"/>
</dbReference>
<keyword evidence="6" id="KW-0012">Acyltransferase</keyword>
<dbReference type="SUPFAM" id="SSF52151">
    <property type="entry name" value="FabD/lysophospholipase-like"/>
    <property type="match status" value="1"/>
</dbReference>
<dbReference type="GO" id="GO:0031177">
    <property type="term" value="F:phosphopantetheine binding"/>
    <property type="evidence" value="ECO:0007669"/>
    <property type="project" value="InterPro"/>
</dbReference>
<dbReference type="InterPro" id="IPR001227">
    <property type="entry name" value="Ac_transferase_dom_sf"/>
</dbReference>
<dbReference type="SMART" id="SM00823">
    <property type="entry name" value="PKS_PP"/>
    <property type="match status" value="3"/>
</dbReference>
<dbReference type="InterPro" id="IPR013968">
    <property type="entry name" value="PKS_KR"/>
</dbReference>
<dbReference type="InterPro" id="IPR042104">
    <property type="entry name" value="PKS_dehydratase_sf"/>
</dbReference>
<feature type="region of interest" description="N-terminal hotdog fold" evidence="7">
    <location>
        <begin position="2152"/>
        <end position="2274"/>
    </location>
</feature>
<dbReference type="SUPFAM" id="SSF53901">
    <property type="entry name" value="Thiolase-like"/>
    <property type="match status" value="3"/>
</dbReference>
<accession>A0A812SJW4</accession>
<feature type="region of interest" description="C-terminal hotdog fold" evidence="7">
    <location>
        <begin position="137"/>
        <end position="297"/>
    </location>
</feature>
<dbReference type="CDD" id="cd05195">
    <property type="entry name" value="enoyl_red"/>
    <property type="match status" value="1"/>
</dbReference>
<dbReference type="SMART" id="SM00825">
    <property type="entry name" value="PKS_KS"/>
    <property type="match status" value="3"/>
</dbReference>
<dbReference type="Gene3D" id="1.10.1200.10">
    <property type="entry name" value="ACP-like"/>
    <property type="match status" value="3"/>
</dbReference>
<dbReference type="Pfam" id="PF14765">
    <property type="entry name" value="PS-DH"/>
    <property type="match status" value="2"/>
</dbReference>
<feature type="active site" description="Proton acceptor; for dehydratase activity" evidence="7">
    <location>
        <position position="2182"/>
    </location>
</feature>
<dbReference type="GO" id="GO:0004312">
    <property type="term" value="F:fatty acid synthase activity"/>
    <property type="evidence" value="ECO:0007669"/>
    <property type="project" value="TreeGrafter"/>
</dbReference>
<feature type="compositionally biased region" description="Low complexity" evidence="8">
    <location>
        <begin position="4288"/>
        <end position="4310"/>
    </location>
</feature>
<dbReference type="InterPro" id="IPR036291">
    <property type="entry name" value="NAD(P)-bd_dom_sf"/>
</dbReference>
<dbReference type="InterPro" id="IPR049551">
    <property type="entry name" value="PKS_DH_C"/>
</dbReference>
<dbReference type="Pfam" id="PF21089">
    <property type="entry name" value="PKS_DH_N"/>
    <property type="match status" value="2"/>
</dbReference>
<dbReference type="Gene3D" id="3.90.180.10">
    <property type="entry name" value="Medium-chain alcohol dehydrogenases, catalytic domain"/>
    <property type="match status" value="2"/>
</dbReference>
<evidence type="ECO:0000256" key="6">
    <source>
        <dbReference type="ARBA" id="ARBA00023315"/>
    </source>
</evidence>
<dbReference type="EMBL" id="CAJNDS010002453">
    <property type="protein sequence ID" value="CAE7482065.1"/>
    <property type="molecule type" value="Genomic_DNA"/>
</dbReference>
<reference evidence="12" key="1">
    <citation type="submission" date="2021-02" db="EMBL/GenBank/DDBJ databases">
        <authorList>
            <person name="Dougan E. K."/>
            <person name="Rhodes N."/>
            <person name="Thang M."/>
            <person name="Chan C."/>
        </authorList>
    </citation>
    <scope>NUCLEOTIDE SEQUENCE</scope>
</reference>
<evidence type="ECO:0000256" key="1">
    <source>
        <dbReference type="ARBA" id="ARBA00022450"/>
    </source>
</evidence>
<dbReference type="SMART" id="SM00829">
    <property type="entry name" value="PKS_ER"/>
    <property type="match status" value="1"/>
</dbReference>
<dbReference type="InterPro" id="IPR016039">
    <property type="entry name" value="Thiolase-like"/>
</dbReference>
<feature type="domain" description="Ketosynthase family 3 (KS3)" evidence="10">
    <location>
        <begin position="4327"/>
        <end position="4755"/>
    </location>
</feature>
<dbReference type="PANTHER" id="PTHR43775:SF37">
    <property type="entry name" value="SI:DKEY-61P9.11"/>
    <property type="match status" value="1"/>
</dbReference>
<dbReference type="GO" id="GO:0006633">
    <property type="term" value="P:fatty acid biosynthetic process"/>
    <property type="evidence" value="ECO:0007669"/>
    <property type="project" value="InterPro"/>
</dbReference>
<dbReference type="InterPro" id="IPR020807">
    <property type="entry name" value="PKS_DH"/>
</dbReference>
<name>A0A812SJW4_9DINO</name>
<dbReference type="InterPro" id="IPR014031">
    <property type="entry name" value="Ketoacyl_synth_C"/>
</dbReference>
<dbReference type="InterPro" id="IPR036736">
    <property type="entry name" value="ACP-like_sf"/>
</dbReference>
<dbReference type="SMART" id="SM00822">
    <property type="entry name" value="PKS_KR"/>
    <property type="match status" value="2"/>
</dbReference>
<keyword evidence="13" id="KW-1185">Reference proteome</keyword>
<dbReference type="SUPFAM" id="SSF51735">
    <property type="entry name" value="NAD(P)-binding Rossmann-fold domains"/>
    <property type="match status" value="7"/>
</dbReference>
<feature type="compositionally biased region" description="Polar residues" evidence="8">
    <location>
        <begin position="1616"/>
        <end position="1631"/>
    </location>
</feature>
<dbReference type="InterPro" id="IPR011032">
    <property type="entry name" value="GroES-like_sf"/>
</dbReference>
<dbReference type="InterPro" id="IPR014030">
    <property type="entry name" value="Ketoacyl_synth_N"/>
</dbReference>
<feature type="region of interest" description="Disordered" evidence="8">
    <location>
        <begin position="4287"/>
        <end position="4310"/>
    </location>
</feature>
<dbReference type="Pfam" id="PF00550">
    <property type="entry name" value="PP-binding"/>
    <property type="match status" value="2"/>
</dbReference>
<dbReference type="InterPro" id="IPR016035">
    <property type="entry name" value="Acyl_Trfase/lysoPLipase"/>
</dbReference>
<evidence type="ECO:0000313" key="12">
    <source>
        <dbReference type="EMBL" id="CAE7482065.1"/>
    </source>
</evidence>
<dbReference type="SUPFAM" id="SSF47336">
    <property type="entry name" value="ACP-like"/>
    <property type="match status" value="3"/>
</dbReference>
<dbReference type="GO" id="GO:0044550">
    <property type="term" value="P:secondary metabolite biosynthetic process"/>
    <property type="evidence" value="ECO:0007669"/>
    <property type="project" value="UniProtKB-ARBA"/>
</dbReference>
<dbReference type="SMART" id="SM00826">
    <property type="entry name" value="PKS_DH"/>
    <property type="match status" value="2"/>
</dbReference>
<dbReference type="InterPro" id="IPR057326">
    <property type="entry name" value="KR_dom"/>
</dbReference>
<keyword evidence="3" id="KW-0808">Transferase</keyword>
<keyword evidence="5" id="KW-0511">Multifunctional enzyme</keyword>
<feature type="domain" description="Ketosynthase family 3 (KS3)" evidence="10">
    <location>
        <begin position="1363"/>
        <end position="1769"/>
    </location>
</feature>
<comment type="caution">
    <text evidence="12">The sequence shown here is derived from an EMBL/GenBank/DDBJ whole genome shotgun (WGS) entry which is preliminary data.</text>
</comment>
<feature type="domain" description="Ketosynthase family 3 (KS3)" evidence="10">
    <location>
        <begin position="3024"/>
        <end position="3446"/>
    </location>
</feature>
<feature type="region of interest" description="Disordered" evidence="8">
    <location>
        <begin position="1616"/>
        <end position="1635"/>
    </location>
</feature>
<gene>
    <name evidence="12" type="primary">pikAI</name>
    <name evidence="12" type="ORF">SNAT2548_LOCUS27066</name>
</gene>
<dbReference type="InterPro" id="IPR049900">
    <property type="entry name" value="PKS_mFAS_DH"/>
</dbReference>
<dbReference type="GO" id="GO:0004315">
    <property type="term" value="F:3-oxoacyl-[acyl-carrier-protein] synthase activity"/>
    <property type="evidence" value="ECO:0007669"/>
    <property type="project" value="InterPro"/>
</dbReference>
<evidence type="ECO:0000256" key="7">
    <source>
        <dbReference type="PROSITE-ProRule" id="PRU01363"/>
    </source>
</evidence>
<proteinExistence type="predicted"/>
<keyword evidence="4" id="KW-0521">NADP</keyword>
<feature type="region of interest" description="N-terminal hotdog fold" evidence="7">
    <location>
        <begin position="4783"/>
        <end position="4912"/>
    </location>
</feature>
<dbReference type="PROSITE" id="PS50075">
    <property type="entry name" value="CARRIER"/>
    <property type="match status" value="2"/>
</dbReference>
<dbReference type="OrthoDB" id="416130at2759"/>